<protein>
    <recommendedName>
        <fullName evidence="4">Outer membrane protein beta-barrel domain-containing protein</fullName>
    </recommendedName>
</protein>
<gene>
    <name evidence="2" type="ORF">Q5H92_09400</name>
</gene>
<evidence type="ECO:0000256" key="1">
    <source>
        <dbReference type="SAM" id="SignalP"/>
    </source>
</evidence>
<dbReference type="Proteomes" id="UP001167796">
    <property type="component" value="Unassembled WGS sequence"/>
</dbReference>
<evidence type="ECO:0000313" key="2">
    <source>
        <dbReference type="EMBL" id="MDO7846570.1"/>
    </source>
</evidence>
<evidence type="ECO:0008006" key="4">
    <source>
        <dbReference type="Google" id="ProtNLM"/>
    </source>
</evidence>
<dbReference type="EMBL" id="JAUQSX010000004">
    <property type="protein sequence ID" value="MDO7846570.1"/>
    <property type="molecule type" value="Genomic_DNA"/>
</dbReference>
<sequence length="235" mass="25848">MFLKFLLLLSGCLTASVALAQTATPTLDAPEAAKWRFFAEAGPKFSQFNSTYHSTNVLAFVSGGYPSEYSREFQVDNTYAAFAGVKALRFLSKHLAASGGAGLDMQQIDFTTTTRGRFPPFRTSQGEHVVRLLTRLRVDGGLHYALGLGTGSHLLAGLSLGQQVNMSRQGYSYSFVQPELSFTHGNVLVSARASFMPYNTTLPDIEEISRRDDRPVVERNEYRVSEFSLSLGVKL</sequence>
<reference evidence="2" key="1">
    <citation type="submission" date="2023-07" db="EMBL/GenBank/DDBJ databases">
        <authorList>
            <person name="Kim M.K."/>
        </authorList>
    </citation>
    <scope>NUCLEOTIDE SEQUENCE</scope>
    <source>
        <strain evidence="2">M29</strain>
    </source>
</reference>
<feature type="chain" id="PRO_5045449035" description="Outer membrane protein beta-barrel domain-containing protein" evidence="1">
    <location>
        <begin position="21"/>
        <end position="235"/>
    </location>
</feature>
<accession>A0ABT9A9Q7</accession>
<keyword evidence="1" id="KW-0732">Signal</keyword>
<keyword evidence="3" id="KW-1185">Reference proteome</keyword>
<comment type="caution">
    <text evidence="2">The sequence shown here is derived from an EMBL/GenBank/DDBJ whole genome shotgun (WGS) entry which is preliminary data.</text>
</comment>
<proteinExistence type="predicted"/>
<evidence type="ECO:0000313" key="3">
    <source>
        <dbReference type="Proteomes" id="UP001167796"/>
    </source>
</evidence>
<feature type="signal peptide" evidence="1">
    <location>
        <begin position="1"/>
        <end position="20"/>
    </location>
</feature>
<name>A0ABT9A9Q7_9BACT</name>
<organism evidence="2 3">
    <name type="scientific">Hymenobacter mellowenesis</name>
    <dbReference type="NCBI Taxonomy" id="3063995"/>
    <lineage>
        <taxon>Bacteria</taxon>
        <taxon>Pseudomonadati</taxon>
        <taxon>Bacteroidota</taxon>
        <taxon>Cytophagia</taxon>
        <taxon>Cytophagales</taxon>
        <taxon>Hymenobacteraceae</taxon>
        <taxon>Hymenobacter</taxon>
    </lineage>
</organism>
<dbReference type="RefSeq" id="WP_305011257.1">
    <property type="nucleotide sequence ID" value="NZ_JAUQSX010000004.1"/>
</dbReference>